<dbReference type="EMBL" id="VICG01000003">
    <property type="protein sequence ID" value="KAA8574304.1"/>
    <property type="molecule type" value="Genomic_DNA"/>
</dbReference>
<reference evidence="1 2" key="1">
    <citation type="submission" date="2019-06" db="EMBL/GenBank/DDBJ databases">
        <title>Genome Sequence of the Brown Rot Fungal Pathogen Monilinia fructicola.</title>
        <authorList>
            <person name="De Miccolis Angelini R.M."/>
            <person name="Landi L."/>
            <person name="Abate D."/>
            <person name="Pollastro S."/>
            <person name="Romanazzi G."/>
            <person name="Faretra F."/>
        </authorList>
    </citation>
    <scope>NUCLEOTIDE SEQUENCE [LARGE SCALE GENOMIC DNA]</scope>
    <source>
        <strain evidence="1 2">Mfrc123</strain>
    </source>
</reference>
<gene>
    <name evidence="1" type="ORF">EYC84_005795</name>
</gene>
<sequence>MVAKVIRLIRMKGWVDGYRSGVDSGVGRLFQRDMGTVINIWVVEERRKMVRRKKNEKWDLICWIENWNDWMDGWIDGWMTGLGYDMILNKRKIG</sequence>
<organism evidence="1 2">
    <name type="scientific">Monilinia fructicola</name>
    <name type="common">Brown rot fungus</name>
    <name type="synonym">Ciboria fructicola</name>
    <dbReference type="NCBI Taxonomy" id="38448"/>
    <lineage>
        <taxon>Eukaryota</taxon>
        <taxon>Fungi</taxon>
        <taxon>Dikarya</taxon>
        <taxon>Ascomycota</taxon>
        <taxon>Pezizomycotina</taxon>
        <taxon>Leotiomycetes</taxon>
        <taxon>Helotiales</taxon>
        <taxon>Sclerotiniaceae</taxon>
        <taxon>Monilinia</taxon>
    </lineage>
</organism>
<accession>A0A5M9JXL3</accession>
<dbReference type="Proteomes" id="UP000322873">
    <property type="component" value="Unassembled WGS sequence"/>
</dbReference>
<dbReference type="AlphaFoldDB" id="A0A5M9JXL3"/>
<evidence type="ECO:0000313" key="1">
    <source>
        <dbReference type="EMBL" id="KAA8574304.1"/>
    </source>
</evidence>
<protein>
    <submittedName>
        <fullName evidence="1">Uncharacterized protein</fullName>
    </submittedName>
</protein>
<proteinExistence type="predicted"/>
<name>A0A5M9JXL3_MONFR</name>
<keyword evidence="2" id="KW-1185">Reference proteome</keyword>
<evidence type="ECO:0000313" key="2">
    <source>
        <dbReference type="Proteomes" id="UP000322873"/>
    </source>
</evidence>
<comment type="caution">
    <text evidence="1">The sequence shown here is derived from an EMBL/GenBank/DDBJ whole genome shotgun (WGS) entry which is preliminary data.</text>
</comment>